<dbReference type="HAMAP" id="MF_00514">
    <property type="entry name" value="Ribosomal_bL35"/>
    <property type="match status" value="1"/>
</dbReference>
<name>A0A926D0Q3_9FIRM</name>
<evidence type="ECO:0000256" key="1">
    <source>
        <dbReference type="ARBA" id="ARBA00006598"/>
    </source>
</evidence>
<evidence type="ECO:0000256" key="2">
    <source>
        <dbReference type="ARBA" id="ARBA00022980"/>
    </source>
</evidence>
<dbReference type="GO" id="GO:0006412">
    <property type="term" value="P:translation"/>
    <property type="evidence" value="ECO:0007669"/>
    <property type="project" value="UniProtKB-UniRule"/>
</dbReference>
<sequence length="65" mass="7455">MPKMKTRRCAAKRFNKTGSGKIKRNKAYKRHLLNAKTSKRKRGLRKATLVSAAEAKVVKKLIPYK</sequence>
<dbReference type="SUPFAM" id="SSF143034">
    <property type="entry name" value="L35p-like"/>
    <property type="match status" value="1"/>
</dbReference>
<dbReference type="AlphaFoldDB" id="A0A926D0Q3"/>
<dbReference type="Pfam" id="PF01632">
    <property type="entry name" value="Ribosomal_L35p"/>
    <property type="match status" value="1"/>
</dbReference>
<evidence type="ECO:0000256" key="5">
    <source>
        <dbReference type="HAMAP-Rule" id="MF_00514"/>
    </source>
</evidence>
<dbReference type="EMBL" id="JACRSO010000002">
    <property type="protein sequence ID" value="MBC8529242.1"/>
    <property type="molecule type" value="Genomic_DNA"/>
</dbReference>
<gene>
    <name evidence="5 7" type="primary">rpmI</name>
    <name evidence="7" type="ORF">H8699_07355</name>
</gene>
<keyword evidence="8" id="KW-1185">Reference proteome</keyword>
<protein>
    <recommendedName>
        <fullName evidence="4 5">Large ribosomal subunit protein bL35</fullName>
    </recommendedName>
</protein>
<dbReference type="GO" id="GO:0022625">
    <property type="term" value="C:cytosolic large ribosomal subunit"/>
    <property type="evidence" value="ECO:0007669"/>
    <property type="project" value="TreeGrafter"/>
</dbReference>
<dbReference type="PANTHER" id="PTHR33343">
    <property type="entry name" value="54S RIBOSOMAL PROTEIN BL35M"/>
    <property type="match status" value="1"/>
</dbReference>
<accession>A0A926D0Q3</accession>
<dbReference type="GO" id="GO:0003735">
    <property type="term" value="F:structural constituent of ribosome"/>
    <property type="evidence" value="ECO:0007669"/>
    <property type="project" value="InterPro"/>
</dbReference>
<keyword evidence="2 5" id="KW-0689">Ribosomal protein</keyword>
<comment type="similarity">
    <text evidence="1 5 6">Belongs to the bacterial ribosomal protein bL35 family.</text>
</comment>
<keyword evidence="3 5" id="KW-0687">Ribonucleoprotein</keyword>
<proteinExistence type="inferred from homology"/>
<dbReference type="RefSeq" id="WP_138296321.1">
    <property type="nucleotide sequence ID" value="NZ_JACRSO010000002.1"/>
</dbReference>
<dbReference type="InterPro" id="IPR001706">
    <property type="entry name" value="Ribosomal_bL35"/>
</dbReference>
<dbReference type="FunFam" id="4.10.410.60:FF:000001">
    <property type="entry name" value="50S ribosomal protein L35"/>
    <property type="match status" value="1"/>
</dbReference>
<evidence type="ECO:0000256" key="4">
    <source>
        <dbReference type="ARBA" id="ARBA00071664"/>
    </source>
</evidence>
<evidence type="ECO:0000256" key="6">
    <source>
        <dbReference type="RuleBase" id="RU000568"/>
    </source>
</evidence>
<dbReference type="PRINTS" id="PR00064">
    <property type="entry name" value="RIBOSOMALL35"/>
</dbReference>
<reference evidence="7" key="1">
    <citation type="submission" date="2020-08" db="EMBL/GenBank/DDBJ databases">
        <title>Genome public.</title>
        <authorList>
            <person name="Liu C."/>
            <person name="Sun Q."/>
        </authorList>
    </citation>
    <scope>NUCLEOTIDE SEQUENCE</scope>
    <source>
        <strain evidence="7">NSJ-44</strain>
    </source>
</reference>
<organism evidence="7 8">
    <name type="scientific">Luoshenia tenuis</name>
    <dbReference type="NCBI Taxonomy" id="2763654"/>
    <lineage>
        <taxon>Bacteria</taxon>
        <taxon>Bacillati</taxon>
        <taxon>Bacillota</taxon>
        <taxon>Clostridia</taxon>
        <taxon>Christensenellales</taxon>
        <taxon>Christensenellaceae</taxon>
        <taxon>Luoshenia</taxon>
    </lineage>
</organism>
<dbReference type="Proteomes" id="UP000654279">
    <property type="component" value="Unassembled WGS sequence"/>
</dbReference>
<evidence type="ECO:0000313" key="7">
    <source>
        <dbReference type="EMBL" id="MBC8529242.1"/>
    </source>
</evidence>
<evidence type="ECO:0000313" key="8">
    <source>
        <dbReference type="Proteomes" id="UP000654279"/>
    </source>
</evidence>
<comment type="caution">
    <text evidence="7">The sequence shown here is derived from an EMBL/GenBank/DDBJ whole genome shotgun (WGS) entry which is preliminary data.</text>
</comment>
<dbReference type="NCBIfam" id="TIGR00001">
    <property type="entry name" value="rpmI_bact"/>
    <property type="match status" value="1"/>
</dbReference>
<evidence type="ECO:0000256" key="3">
    <source>
        <dbReference type="ARBA" id="ARBA00023274"/>
    </source>
</evidence>
<dbReference type="InterPro" id="IPR037229">
    <property type="entry name" value="Ribosomal_bL35_sf"/>
</dbReference>
<dbReference type="InterPro" id="IPR021137">
    <property type="entry name" value="Ribosomal_bL35-like"/>
</dbReference>
<dbReference type="Gene3D" id="4.10.410.60">
    <property type="match status" value="1"/>
</dbReference>
<dbReference type="PANTHER" id="PTHR33343:SF1">
    <property type="entry name" value="LARGE RIBOSOMAL SUBUNIT PROTEIN BL35M"/>
    <property type="match status" value="1"/>
</dbReference>